<accession>A0ABP6AU20</accession>
<proteinExistence type="predicted"/>
<organism evidence="2 3">
    <name type="scientific">Streptomyces longisporus</name>
    <dbReference type="NCBI Taxonomy" id="1948"/>
    <lineage>
        <taxon>Bacteria</taxon>
        <taxon>Bacillati</taxon>
        <taxon>Actinomycetota</taxon>
        <taxon>Actinomycetes</taxon>
        <taxon>Kitasatosporales</taxon>
        <taxon>Streptomycetaceae</taxon>
        <taxon>Streptomyces</taxon>
    </lineage>
</organism>
<feature type="region of interest" description="Disordered" evidence="1">
    <location>
        <begin position="202"/>
        <end position="273"/>
    </location>
</feature>
<evidence type="ECO:0000256" key="1">
    <source>
        <dbReference type="SAM" id="MobiDB-lite"/>
    </source>
</evidence>
<name>A0ABP6AU20_STRLO</name>
<feature type="region of interest" description="Disordered" evidence="1">
    <location>
        <begin position="1"/>
        <end position="21"/>
    </location>
</feature>
<feature type="compositionally biased region" description="Polar residues" evidence="1">
    <location>
        <begin position="236"/>
        <end position="247"/>
    </location>
</feature>
<feature type="compositionally biased region" description="Acidic residues" evidence="1">
    <location>
        <begin position="1"/>
        <end position="10"/>
    </location>
</feature>
<evidence type="ECO:0000313" key="2">
    <source>
        <dbReference type="EMBL" id="GAA2523228.1"/>
    </source>
</evidence>
<gene>
    <name evidence="2" type="ORF">GCM10010276_87970</name>
</gene>
<sequence>MSGAFDDDPTDTAVRPKGLLGSGLPGVLQEANVVVKAPVGTTLESIPAPRPPASEGELTPDEEKTFQACRAGMDNLHKAFWIAGKSLETMATGNLHRNSGHPNFADFVWVSWEISESQVYRLMDEWRIGEALSQMGWHPRESQVRQLVDIKNAAGDRAAVAVYDAVARTGKRVTANLLAEVTRRLPPLTSEATPGEIGQMVRGVLAPPPAPEPLAGAAESEDAGEAKAAGEGVNGSEGSVHNITTIGGQPDSPIGESGPQASNPKGSAGNSADLDRLNETLALLREAERGISKPAVRRALEESPAAAATALSEIENLLNKIGRAVAVRRPD</sequence>
<reference evidence="3" key="1">
    <citation type="journal article" date="2019" name="Int. J. Syst. Evol. Microbiol.">
        <title>The Global Catalogue of Microorganisms (GCM) 10K type strain sequencing project: providing services to taxonomists for standard genome sequencing and annotation.</title>
        <authorList>
            <consortium name="The Broad Institute Genomics Platform"/>
            <consortium name="The Broad Institute Genome Sequencing Center for Infectious Disease"/>
            <person name="Wu L."/>
            <person name="Ma J."/>
        </authorList>
    </citation>
    <scope>NUCLEOTIDE SEQUENCE [LARGE SCALE GENOMIC DNA]</scope>
    <source>
        <strain evidence="3">JCM 4395</strain>
    </source>
</reference>
<comment type="caution">
    <text evidence="2">The sequence shown here is derived from an EMBL/GenBank/DDBJ whole genome shotgun (WGS) entry which is preliminary data.</text>
</comment>
<keyword evidence="3" id="KW-1185">Reference proteome</keyword>
<evidence type="ECO:0000313" key="3">
    <source>
        <dbReference type="Proteomes" id="UP001501777"/>
    </source>
</evidence>
<dbReference type="EMBL" id="BAAASG010000033">
    <property type="protein sequence ID" value="GAA2523228.1"/>
    <property type="molecule type" value="Genomic_DNA"/>
</dbReference>
<feature type="region of interest" description="Disordered" evidence="1">
    <location>
        <begin position="43"/>
        <end position="62"/>
    </location>
</feature>
<dbReference type="RefSeq" id="WP_344406921.1">
    <property type="nucleotide sequence ID" value="NZ_BAAASG010000033.1"/>
</dbReference>
<protein>
    <submittedName>
        <fullName evidence="2">Uncharacterized protein</fullName>
    </submittedName>
</protein>
<dbReference type="Proteomes" id="UP001501777">
    <property type="component" value="Unassembled WGS sequence"/>
</dbReference>
<feature type="compositionally biased region" description="Polar residues" evidence="1">
    <location>
        <begin position="259"/>
        <end position="270"/>
    </location>
</feature>